<organism evidence="1 2">
    <name type="scientific">Pseudomarimonas arenosa</name>
    <dbReference type="NCBI Taxonomy" id="2774145"/>
    <lineage>
        <taxon>Bacteria</taxon>
        <taxon>Pseudomonadati</taxon>
        <taxon>Pseudomonadota</taxon>
        <taxon>Gammaproteobacteria</taxon>
        <taxon>Lysobacterales</taxon>
        <taxon>Lysobacteraceae</taxon>
        <taxon>Pseudomarimonas</taxon>
    </lineage>
</organism>
<evidence type="ECO:0000313" key="2">
    <source>
        <dbReference type="Proteomes" id="UP000613768"/>
    </source>
</evidence>
<accession>A0AAW3ZNT1</accession>
<name>A0AAW3ZNT1_9GAMM</name>
<sequence>MRQGLLYLSSEAELLYEVAGGFHRVDFDTRFNRLTVVADFVEEALTRVALPKMSGRDMSALVERRLQQEFRETAYRDAHKLGPGKAEKTLEYLFVGLPVAQRIDRLLKPLVDQGCAVEAVVPVSALVAHWIKKARQAETQRLIVLPTPAGIRHVFVERGQAVLSRLTNTSTQQQEPLTAAVDELGRTVQYLYNARLIERGVSLPTWVWGNDDVSKALQRREVSGIIFEDSPQATGLQDPASLGLQALFALAVRDAGPIQLAPPTVRLHHYARRLRNYLSAGTAAAVIALLALSAWTLGDSYQARSKANELEQLRTQLSAQAEQLRGTVEGATTSADNVRESILSFEHEIEKAPSMTEWLVAVSRGFDVAPAFQLNSLTWRTESSYDNDDSGIGEAADCPKAYVAGADTGLPIEPGERRTGLLLSGTVDQALSLREALGERQRFERALSLFPDFELNAQETPIDISGGGAIRGSSGASEDVRFFDYCVTDRKPNSDPAEAIPQ</sequence>
<evidence type="ECO:0000313" key="1">
    <source>
        <dbReference type="EMBL" id="MBD8526001.1"/>
    </source>
</evidence>
<dbReference type="EMBL" id="JACYTR010000015">
    <property type="protein sequence ID" value="MBD8526001.1"/>
    <property type="molecule type" value="Genomic_DNA"/>
</dbReference>
<dbReference type="Proteomes" id="UP000613768">
    <property type="component" value="Unassembled WGS sequence"/>
</dbReference>
<gene>
    <name evidence="1" type="ORF">IFO71_09610</name>
</gene>
<reference evidence="1 2" key="1">
    <citation type="submission" date="2020-09" db="EMBL/GenBank/DDBJ databases">
        <title>Pseudoxanthomonas sp. CAU 1598 isolated from sand of Yaerae Beach.</title>
        <authorList>
            <person name="Kim W."/>
        </authorList>
    </citation>
    <scope>NUCLEOTIDE SEQUENCE [LARGE SCALE GENOMIC DNA]</scope>
    <source>
        <strain evidence="1 2">CAU 1598</strain>
    </source>
</reference>
<proteinExistence type="predicted"/>
<dbReference type="RefSeq" id="WP_192029420.1">
    <property type="nucleotide sequence ID" value="NZ_JACYTR010000015.1"/>
</dbReference>
<comment type="caution">
    <text evidence="1">The sequence shown here is derived from an EMBL/GenBank/DDBJ whole genome shotgun (WGS) entry which is preliminary data.</text>
</comment>
<dbReference type="AlphaFoldDB" id="A0AAW3ZNT1"/>
<protein>
    <submittedName>
        <fullName evidence="1">Uncharacterized protein</fullName>
    </submittedName>
</protein>
<keyword evidence="2" id="KW-1185">Reference proteome</keyword>